<comment type="caution">
    <text evidence="2">The sequence shown here is derived from an EMBL/GenBank/DDBJ whole genome shotgun (WGS) entry which is preliminary data.</text>
</comment>
<dbReference type="InterPro" id="IPR036691">
    <property type="entry name" value="Endo/exonu/phosph_ase_sf"/>
</dbReference>
<protein>
    <recommendedName>
        <fullName evidence="1">Endonuclease/exonuclease/phosphatase domain-containing protein</fullName>
    </recommendedName>
</protein>
<dbReference type="Gene3D" id="3.60.10.10">
    <property type="entry name" value="Endonuclease/exonuclease/phosphatase"/>
    <property type="match status" value="1"/>
</dbReference>
<keyword evidence="3" id="KW-1185">Reference proteome</keyword>
<dbReference type="SUPFAM" id="SSF56219">
    <property type="entry name" value="DNase I-like"/>
    <property type="match status" value="1"/>
</dbReference>
<evidence type="ECO:0000313" key="3">
    <source>
        <dbReference type="Proteomes" id="UP001283361"/>
    </source>
</evidence>
<sequence>MSAAFRNEIRFSLRGYQVFEQHREGKRKGGILTLIRNDIPVVEILLAKDNSTGFLGAEIILPSGNLQIYNVYSPPSDTDVTEDHNSTKPENWMAVGDFNGHCPSWGYQNIDKKGDDIEEWMIEH</sequence>
<gene>
    <name evidence="2" type="ORF">RRG08_013682</name>
</gene>
<reference evidence="2" key="1">
    <citation type="journal article" date="2023" name="G3 (Bethesda)">
        <title>A reference genome for the long-term kleptoplast-retaining sea slug Elysia crispata morphotype clarki.</title>
        <authorList>
            <person name="Eastman K.E."/>
            <person name="Pendleton A.L."/>
            <person name="Shaikh M.A."/>
            <person name="Suttiyut T."/>
            <person name="Ogas R."/>
            <person name="Tomko P."/>
            <person name="Gavelis G."/>
            <person name="Widhalm J.R."/>
            <person name="Wisecaver J.H."/>
        </authorList>
    </citation>
    <scope>NUCLEOTIDE SEQUENCE</scope>
    <source>
        <strain evidence="2">ECLA1</strain>
    </source>
</reference>
<dbReference type="EMBL" id="JAWDGP010002817">
    <property type="protein sequence ID" value="KAK3779727.1"/>
    <property type="molecule type" value="Genomic_DNA"/>
</dbReference>
<dbReference type="InterPro" id="IPR005135">
    <property type="entry name" value="Endo/exonuclease/phosphatase"/>
</dbReference>
<dbReference type="Proteomes" id="UP001283361">
    <property type="component" value="Unassembled WGS sequence"/>
</dbReference>
<organism evidence="2 3">
    <name type="scientific">Elysia crispata</name>
    <name type="common">lettuce slug</name>
    <dbReference type="NCBI Taxonomy" id="231223"/>
    <lineage>
        <taxon>Eukaryota</taxon>
        <taxon>Metazoa</taxon>
        <taxon>Spiralia</taxon>
        <taxon>Lophotrochozoa</taxon>
        <taxon>Mollusca</taxon>
        <taxon>Gastropoda</taxon>
        <taxon>Heterobranchia</taxon>
        <taxon>Euthyneura</taxon>
        <taxon>Panpulmonata</taxon>
        <taxon>Sacoglossa</taxon>
        <taxon>Placobranchoidea</taxon>
        <taxon>Plakobranchidae</taxon>
        <taxon>Elysia</taxon>
    </lineage>
</organism>
<feature type="domain" description="Endonuclease/exonuclease/phosphatase" evidence="1">
    <location>
        <begin position="67"/>
        <end position="124"/>
    </location>
</feature>
<evidence type="ECO:0000259" key="1">
    <source>
        <dbReference type="Pfam" id="PF14529"/>
    </source>
</evidence>
<dbReference type="AlphaFoldDB" id="A0AAE1A3S9"/>
<accession>A0AAE1A3S9</accession>
<name>A0AAE1A3S9_9GAST</name>
<proteinExistence type="predicted"/>
<dbReference type="Pfam" id="PF14529">
    <property type="entry name" value="Exo_endo_phos_2"/>
    <property type="match status" value="1"/>
</dbReference>
<dbReference type="GO" id="GO:0003824">
    <property type="term" value="F:catalytic activity"/>
    <property type="evidence" value="ECO:0007669"/>
    <property type="project" value="InterPro"/>
</dbReference>
<evidence type="ECO:0000313" key="2">
    <source>
        <dbReference type="EMBL" id="KAK3779727.1"/>
    </source>
</evidence>